<dbReference type="GeneID" id="136088670"/>
<gene>
    <name evidence="2 3 4" type="primary">LOC136088670</name>
</gene>
<name>A0ABM4D454_HYDVU</name>
<evidence type="ECO:0000313" key="4">
    <source>
        <dbReference type="RefSeq" id="XP_065669063.1"/>
    </source>
</evidence>
<dbReference type="Proteomes" id="UP001652625">
    <property type="component" value="Chromosome 12"/>
</dbReference>
<dbReference type="RefSeq" id="XP_065669061.1">
    <property type="nucleotide sequence ID" value="XM_065812989.1"/>
</dbReference>
<organism evidence="1 2">
    <name type="scientific">Hydra vulgaris</name>
    <name type="common">Hydra</name>
    <name type="synonym">Hydra attenuata</name>
    <dbReference type="NCBI Taxonomy" id="6087"/>
    <lineage>
        <taxon>Eukaryota</taxon>
        <taxon>Metazoa</taxon>
        <taxon>Cnidaria</taxon>
        <taxon>Hydrozoa</taxon>
        <taxon>Hydroidolina</taxon>
        <taxon>Anthoathecata</taxon>
        <taxon>Aplanulata</taxon>
        <taxon>Hydridae</taxon>
        <taxon>Hydra</taxon>
    </lineage>
</organism>
<sequence>MFCWDFFVIFGGNKTFAQILIILRIELHRNIEMSFAIVEFLNGKIKEVEVIAKSWMKNDGKCFWPPFKSFAAIRKAVTTLQAPTSDWKIYPARILYTTDFYEEARCLEKAADSSNIETDTEEKKGTKRKRMTAMKFCESDEDNVVGD</sequence>
<dbReference type="RefSeq" id="XP_065669062.1">
    <property type="nucleotide sequence ID" value="XM_065812990.1"/>
</dbReference>
<evidence type="ECO:0000313" key="2">
    <source>
        <dbReference type="RefSeq" id="XP_065669061.1"/>
    </source>
</evidence>
<accession>A0ABM4D454</accession>
<keyword evidence="1" id="KW-1185">Reference proteome</keyword>
<protein>
    <submittedName>
        <fullName evidence="2 3">Uncharacterized protein LOC136088670 isoform X1</fullName>
    </submittedName>
</protein>
<evidence type="ECO:0000313" key="1">
    <source>
        <dbReference type="Proteomes" id="UP001652625"/>
    </source>
</evidence>
<proteinExistence type="predicted"/>
<dbReference type="RefSeq" id="XP_065669063.1">
    <property type="nucleotide sequence ID" value="XM_065812991.1"/>
</dbReference>
<evidence type="ECO:0000313" key="3">
    <source>
        <dbReference type="RefSeq" id="XP_065669062.1"/>
    </source>
</evidence>
<reference evidence="2 3" key="1">
    <citation type="submission" date="2025-05" db="UniProtKB">
        <authorList>
            <consortium name="RefSeq"/>
        </authorList>
    </citation>
    <scope>IDENTIFICATION</scope>
</reference>